<organism evidence="6">
    <name type="scientific">hydrothermal vent metagenome</name>
    <dbReference type="NCBI Taxonomy" id="652676"/>
    <lineage>
        <taxon>unclassified sequences</taxon>
        <taxon>metagenomes</taxon>
        <taxon>ecological metagenomes</taxon>
    </lineage>
</organism>
<keyword evidence="3" id="KW-0067">ATP-binding</keyword>
<evidence type="ECO:0000256" key="4">
    <source>
        <dbReference type="ARBA" id="ARBA00023004"/>
    </source>
</evidence>
<dbReference type="AlphaFoldDB" id="A0A160VBT9"/>
<dbReference type="CDD" id="cd02037">
    <property type="entry name" value="Mrp_NBP35"/>
    <property type="match status" value="1"/>
</dbReference>
<dbReference type="Gene3D" id="3.40.50.300">
    <property type="entry name" value="P-loop containing nucleotide triphosphate hydrolases"/>
    <property type="match status" value="1"/>
</dbReference>
<dbReference type="SUPFAM" id="SSF52540">
    <property type="entry name" value="P-loop containing nucleoside triphosphate hydrolases"/>
    <property type="match status" value="1"/>
</dbReference>
<dbReference type="Pfam" id="PF10609">
    <property type="entry name" value="ParA"/>
    <property type="match status" value="1"/>
</dbReference>
<accession>A0A160VBT9</accession>
<protein>
    <submittedName>
        <fullName evidence="6">Scaffold protein for [4Fe-4S] cluster assembly ApbC, MRP-like</fullName>
    </submittedName>
</protein>
<keyword evidence="2" id="KW-0547">Nucleotide-binding</keyword>
<keyword evidence="5" id="KW-0411">Iron-sulfur</keyword>
<keyword evidence="1" id="KW-0479">Metal-binding</keyword>
<dbReference type="InterPro" id="IPR044304">
    <property type="entry name" value="NUBPL-like"/>
</dbReference>
<dbReference type="InterPro" id="IPR027417">
    <property type="entry name" value="P-loop_NTPase"/>
</dbReference>
<proteinExistence type="inferred from homology"/>
<dbReference type="InterPro" id="IPR000808">
    <property type="entry name" value="Mrp-like_CS"/>
</dbReference>
<dbReference type="GO" id="GO:0051539">
    <property type="term" value="F:4 iron, 4 sulfur cluster binding"/>
    <property type="evidence" value="ECO:0007669"/>
    <property type="project" value="TreeGrafter"/>
</dbReference>
<dbReference type="GO" id="GO:0005524">
    <property type="term" value="F:ATP binding"/>
    <property type="evidence" value="ECO:0007669"/>
    <property type="project" value="UniProtKB-KW"/>
</dbReference>
<gene>
    <name evidence="6" type="ORF">MGWOODY_Clf2816</name>
</gene>
<keyword evidence="4" id="KW-0408">Iron</keyword>
<evidence type="ECO:0000256" key="5">
    <source>
        <dbReference type="ARBA" id="ARBA00023014"/>
    </source>
</evidence>
<dbReference type="GO" id="GO:0140663">
    <property type="term" value="F:ATP-dependent FeS chaperone activity"/>
    <property type="evidence" value="ECO:0007669"/>
    <property type="project" value="InterPro"/>
</dbReference>
<dbReference type="PANTHER" id="PTHR42961">
    <property type="entry name" value="IRON-SULFUR PROTEIN NUBPL"/>
    <property type="match status" value="1"/>
</dbReference>
<sequence>MPTPQETARLEQIKKSWQQKRQITERLGKIKTKIGVYSGKGGVGKTTVAVNLAVTLASQGNSVGLLDVDIDCPNVTKVMGITDKPDYVDGQIIPSEKWGVKVVSMAFFQENPDEAIIWRGPMIHNAISQFLQQTEWDELDYLVVDLPPGTSDSPLTIMQNLPMDGFVVVSTPQDLANLDAKRCINMIRKLNLNVLGVVENYTGEIFGEGGGKNLAKEVDAPFLGDIALRSIYRDASKPTALLDKSVGIEFKSVADAMKKSLKEFGSEAV</sequence>
<evidence type="ECO:0000256" key="2">
    <source>
        <dbReference type="ARBA" id="ARBA00022741"/>
    </source>
</evidence>
<dbReference type="HAMAP" id="MF_02040">
    <property type="entry name" value="Mrp_NBP35"/>
    <property type="match status" value="1"/>
</dbReference>
<dbReference type="PANTHER" id="PTHR42961:SF2">
    <property type="entry name" value="IRON-SULFUR PROTEIN NUBPL"/>
    <property type="match status" value="1"/>
</dbReference>
<evidence type="ECO:0000256" key="1">
    <source>
        <dbReference type="ARBA" id="ARBA00022723"/>
    </source>
</evidence>
<dbReference type="EMBL" id="FAXA01000169">
    <property type="protein sequence ID" value="CUV02040.1"/>
    <property type="molecule type" value="Genomic_DNA"/>
</dbReference>
<dbReference type="InterPro" id="IPR033756">
    <property type="entry name" value="YlxH/NBP35"/>
</dbReference>
<evidence type="ECO:0000256" key="3">
    <source>
        <dbReference type="ARBA" id="ARBA00022840"/>
    </source>
</evidence>
<dbReference type="InterPro" id="IPR019591">
    <property type="entry name" value="Mrp/NBP35_ATP-bd"/>
</dbReference>
<dbReference type="GO" id="GO:0046872">
    <property type="term" value="F:metal ion binding"/>
    <property type="evidence" value="ECO:0007669"/>
    <property type="project" value="UniProtKB-KW"/>
</dbReference>
<dbReference type="PROSITE" id="PS01215">
    <property type="entry name" value="MRP"/>
    <property type="match status" value="1"/>
</dbReference>
<evidence type="ECO:0000313" key="6">
    <source>
        <dbReference type="EMBL" id="CUV02040.1"/>
    </source>
</evidence>
<name>A0A160VBT9_9ZZZZ</name>
<dbReference type="GO" id="GO:0016226">
    <property type="term" value="P:iron-sulfur cluster assembly"/>
    <property type="evidence" value="ECO:0007669"/>
    <property type="project" value="InterPro"/>
</dbReference>
<reference evidence="6" key="1">
    <citation type="submission" date="2015-10" db="EMBL/GenBank/DDBJ databases">
        <authorList>
            <person name="Gilbert D.G."/>
        </authorList>
    </citation>
    <scope>NUCLEOTIDE SEQUENCE</scope>
</reference>